<accession>A0A511MMV2</accession>
<proteinExistence type="predicted"/>
<evidence type="ECO:0000313" key="2">
    <source>
        <dbReference type="Proteomes" id="UP000321424"/>
    </source>
</evidence>
<sequence length="59" mass="7021">MTEDEYTTRVLEQIAVFDEARPVFQEARGRMDRAVSEMRVLREQWREENPDVPIPKVTV</sequence>
<dbReference type="RefSeq" id="WP_147139209.1">
    <property type="nucleotide sequence ID" value="NZ_BJXA01000060.1"/>
</dbReference>
<name>A0A511MMV2_9NOCA</name>
<dbReference type="AlphaFoldDB" id="A0A511MMV2"/>
<dbReference type="EMBL" id="BJXA01000060">
    <property type="protein sequence ID" value="GEM41945.1"/>
    <property type="molecule type" value="Genomic_DNA"/>
</dbReference>
<gene>
    <name evidence="1" type="ORF">NN4_64640</name>
</gene>
<protein>
    <submittedName>
        <fullName evidence="1">Uncharacterized protein</fullName>
    </submittedName>
</protein>
<comment type="caution">
    <text evidence="1">The sequence shown here is derived from an EMBL/GenBank/DDBJ whole genome shotgun (WGS) entry which is preliminary data.</text>
</comment>
<evidence type="ECO:0000313" key="1">
    <source>
        <dbReference type="EMBL" id="GEM41945.1"/>
    </source>
</evidence>
<reference evidence="1 2" key="1">
    <citation type="submission" date="2019-07" db="EMBL/GenBank/DDBJ databases">
        <title>Whole genome shotgun sequence of Nocardia ninae NBRC 108245.</title>
        <authorList>
            <person name="Hosoyama A."/>
            <person name="Uohara A."/>
            <person name="Ohji S."/>
            <person name="Ichikawa N."/>
        </authorList>
    </citation>
    <scope>NUCLEOTIDE SEQUENCE [LARGE SCALE GENOMIC DNA]</scope>
    <source>
        <strain evidence="1 2">NBRC 108245</strain>
    </source>
</reference>
<keyword evidence="2" id="KW-1185">Reference proteome</keyword>
<organism evidence="1 2">
    <name type="scientific">Nocardia ninae NBRC 108245</name>
    <dbReference type="NCBI Taxonomy" id="1210091"/>
    <lineage>
        <taxon>Bacteria</taxon>
        <taxon>Bacillati</taxon>
        <taxon>Actinomycetota</taxon>
        <taxon>Actinomycetes</taxon>
        <taxon>Mycobacteriales</taxon>
        <taxon>Nocardiaceae</taxon>
        <taxon>Nocardia</taxon>
    </lineage>
</organism>
<dbReference type="Proteomes" id="UP000321424">
    <property type="component" value="Unassembled WGS sequence"/>
</dbReference>